<name>A0ABY7MCE1_9BRAD</name>
<evidence type="ECO:0000256" key="1">
    <source>
        <dbReference type="ARBA" id="ARBA00023125"/>
    </source>
</evidence>
<evidence type="ECO:0000256" key="2">
    <source>
        <dbReference type="ARBA" id="ARBA00023172"/>
    </source>
</evidence>
<gene>
    <name evidence="4" type="ORF">I3J27_23680</name>
</gene>
<accession>A0ABY7MCE1</accession>
<evidence type="ECO:0000313" key="4">
    <source>
        <dbReference type="EMBL" id="WBL76025.1"/>
    </source>
</evidence>
<keyword evidence="2" id="KW-0233">DNA recombination</keyword>
<evidence type="ECO:0000256" key="3">
    <source>
        <dbReference type="SAM" id="MobiDB-lite"/>
    </source>
</evidence>
<dbReference type="InterPro" id="IPR010998">
    <property type="entry name" value="Integrase_recombinase_N"/>
</dbReference>
<dbReference type="Proteomes" id="UP001179614">
    <property type="component" value="Chromosome"/>
</dbReference>
<dbReference type="Gene3D" id="1.10.150.130">
    <property type="match status" value="1"/>
</dbReference>
<organism evidence="4 5">
    <name type="scientific">Bradyrhizobium xenonodulans</name>
    <dbReference type="NCBI Taxonomy" id="2736875"/>
    <lineage>
        <taxon>Bacteria</taxon>
        <taxon>Pseudomonadati</taxon>
        <taxon>Pseudomonadota</taxon>
        <taxon>Alphaproteobacteria</taxon>
        <taxon>Hyphomicrobiales</taxon>
        <taxon>Nitrobacteraceae</taxon>
        <taxon>Bradyrhizobium</taxon>
    </lineage>
</organism>
<dbReference type="EMBL" id="CP089391">
    <property type="protein sequence ID" value="WBL76025.1"/>
    <property type="molecule type" value="Genomic_DNA"/>
</dbReference>
<feature type="region of interest" description="Disordered" evidence="3">
    <location>
        <begin position="258"/>
        <end position="282"/>
    </location>
</feature>
<reference evidence="4" key="1">
    <citation type="submission" date="2021-12" db="EMBL/GenBank/DDBJ databases">
        <title>Bradyrhizobium xenonodulans sp. nov.</title>
        <authorList>
            <person name="Claassens R."/>
            <person name="Venter S.N."/>
            <person name="Beukes C.W."/>
            <person name="Stepkowski T."/>
            <person name="Steenkamp E.T."/>
        </authorList>
    </citation>
    <scope>NUCLEOTIDE SEQUENCE</scope>
    <source>
        <strain evidence="4">14AB</strain>
    </source>
</reference>
<dbReference type="RefSeq" id="WP_270160805.1">
    <property type="nucleotide sequence ID" value="NZ_CP089391.1"/>
</dbReference>
<evidence type="ECO:0000313" key="5">
    <source>
        <dbReference type="Proteomes" id="UP001179614"/>
    </source>
</evidence>
<proteinExistence type="predicted"/>
<keyword evidence="5" id="KW-1185">Reference proteome</keyword>
<dbReference type="InterPro" id="IPR013762">
    <property type="entry name" value="Integrase-like_cat_sf"/>
</dbReference>
<dbReference type="InterPro" id="IPR011010">
    <property type="entry name" value="DNA_brk_join_enz"/>
</dbReference>
<protein>
    <submittedName>
        <fullName evidence="4">Site-specific integrase</fullName>
    </submittedName>
</protein>
<sequence length="414" mass="45907">MARKVSFSALESRSARLRLKARRRPYSGPSLARGISLMYRRNKTNGTWVLKSSDGHGAYWTKGFALADDFEDSDSKSVLTFYQAQDAAKKLARGDADTAPITVDAALTAYRLDLEARGANPYNAEWPRRRHLTPTLLARPVQLLNPNELRKWRDSLLPKMAASTINRLCRCLSAALELARQHDERIQNGQAWEVGLAGLPDAVAARNVILSDDQVRNFVATAYARGEQLGLLIDVLAKTGGRPSQVVRLLVEDFRDHPTTPKLMMPKSAKGGGRNRSQKKQERYSVNITTQLAAKLRSAAHGRSDTAPLLLQDDGTAWGQNPGQRYHRQVDQIVTAIGLDPATVTVYALRHSSIVRMLLKNVPIRYVASVHNTSVRMIEAHYSKYIVERADDLFRNALLHDEPASGANIVALAS</sequence>
<keyword evidence="1" id="KW-0238">DNA-binding</keyword>
<dbReference type="Gene3D" id="1.10.443.10">
    <property type="entry name" value="Intergrase catalytic core"/>
    <property type="match status" value="1"/>
</dbReference>
<dbReference type="SUPFAM" id="SSF56349">
    <property type="entry name" value="DNA breaking-rejoining enzymes"/>
    <property type="match status" value="1"/>
</dbReference>